<evidence type="ECO:0000313" key="3">
    <source>
        <dbReference type="Proteomes" id="UP000252519"/>
    </source>
</evidence>
<comment type="caution">
    <text evidence="2">The sequence shown here is derived from an EMBL/GenBank/DDBJ whole genome shotgun (WGS) entry which is preliminary data.</text>
</comment>
<name>A0A368H9E1_ANCCA</name>
<reference evidence="2 3" key="1">
    <citation type="submission" date="2014-10" db="EMBL/GenBank/DDBJ databases">
        <title>Draft genome of the hookworm Ancylostoma caninum.</title>
        <authorList>
            <person name="Mitreva M."/>
        </authorList>
    </citation>
    <scope>NUCLEOTIDE SEQUENCE [LARGE SCALE GENOMIC DNA]</scope>
    <source>
        <strain evidence="2 3">Baltimore</strain>
    </source>
</reference>
<dbReference type="Pfam" id="PF12150">
    <property type="entry name" value="MFP2b"/>
    <property type="match status" value="1"/>
</dbReference>
<dbReference type="Proteomes" id="UP000252519">
    <property type="component" value="Unassembled WGS sequence"/>
</dbReference>
<sequence>MTVLRRVTQWVTLSVVLLTFIHHIEAVNPTTVPSTTVTTSKELAADHAIERSVQLEHLEASGTDDAIAGDVITGDVSSLAVLSHIDVPKNNIKKRAADFYNGVVGAQFYFPFDIKSPRFPPNAVIGMSRPLQRGGAAPRVEFVAQCVYFDNHVKIEGSFIQNGRIMNLTAPPMLQERVRLLQYLGTPESNNFKFVWVIAKNLDVSTAISIREQGNMCSPRLAPAVYQDEGYEFLGEADIDNRTMQYVYQGHVHVVDKACFALPAFFLCRNQYLRNKSVFRFCLENRANFSPKCLCLPNNDVVVRAQVQTYKANETFFISDHVIDVFRGYGNRR</sequence>
<evidence type="ECO:0000313" key="2">
    <source>
        <dbReference type="EMBL" id="RCN53222.1"/>
    </source>
</evidence>
<keyword evidence="1" id="KW-0732">Signal</keyword>
<feature type="signal peptide" evidence="1">
    <location>
        <begin position="1"/>
        <end position="26"/>
    </location>
</feature>
<evidence type="ECO:0008006" key="4">
    <source>
        <dbReference type="Google" id="ProtNLM"/>
    </source>
</evidence>
<accession>A0A368H9E1</accession>
<dbReference type="EMBL" id="JOJR01000003">
    <property type="protein sequence ID" value="RCN53222.1"/>
    <property type="molecule type" value="Genomic_DNA"/>
</dbReference>
<organism evidence="2 3">
    <name type="scientific">Ancylostoma caninum</name>
    <name type="common">Dog hookworm</name>
    <dbReference type="NCBI Taxonomy" id="29170"/>
    <lineage>
        <taxon>Eukaryota</taxon>
        <taxon>Metazoa</taxon>
        <taxon>Ecdysozoa</taxon>
        <taxon>Nematoda</taxon>
        <taxon>Chromadorea</taxon>
        <taxon>Rhabditida</taxon>
        <taxon>Rhabditina</taxon>
        <taxon>Rhabditomorpha</taxon>
        <taxon>Strongyloidea</taxon>
        <taxon>Ancylostomatidae</taxon>
        <taxon>Ancylostomatinae</taxon>
        <taxon>Ancylostoma</taxon>
    </lineage>
</organism>
<keyword evidence="3" id="KW-1185">Reference proteome</keyword>
<dbReference type="AlphaFoldDB" id="A0A368H9E1"/>
<feature type="chain" id="PRO_5017017533" description="DM13 domain-containing protein" evidence="1">
    <location>
        <begin position="27"/>
        <end position="333"/>
    </location>
</feature>
<protein>
    <recommendedName>
        <fullName evidence="4">DM13 domain-containing protein</fullName>
    </recommendedName>
</protein>
<dbReference type="OrthoDB" id="5831912at2759"/>
<dbReference type="SUPFAM" id="SSF141739">
    <property type="entry name" value="MFPT repeat-like"/>
    <property type="match status" value="1"/>
</dbReference>
<evidence type="ECO:0000256" key="1">
    <source>
        <dbReference type="SAM" id="SignalP"/>
    </source>
</evidence>
<gene>
    <name evidence="2" type="ORF">ANCCAN_00779</name>
</gene>
<proteinExistence type="predicted"/>
<dbReference type="InterPro" id="IPR021010">
    <property type="entry name" value="Cytosolic_motility_protein"/>
</dbReference>